<sequence length="104" mass="11041">MMVYRLVARDTIEEKVMALQARKAELFAGVMDGGKFASAGLTASDIRELLGQDSRLPCASKEPRWPSHDPAPHPGGLFGEPLSASSRVGDLTDGGGCDEPGTER</sequence>
<dbReference type="EMBL" id="JAGFNS010000004">
    <property type="protein sequence ID" value="MBO3737446.1"/>
    <property type="molecule type" value="Genomic_DNA"/>
</dbReference>
<proteinExistence type="predicted"/>
<feature type="region of interest" description="Disordered" evidence="1">
    <location>
        <begin position="57"/>
        <end position="104"/>
    </location>
</feature>
<comment type="caution">
    <text evidence="2">The sequence shown here is derived from an EMBL/GenBank/DDBJ whole genome shotgun (WGS) entry which is preliminary data.</text>
</comment>
<evidence type="ECO:0000313" key="3">
    <source>
        <dbReference type="Proteomes" id="UP000679690"/>
    </source>
</evidence>
<evidence type="ECO:0000313" key="2">
    <source>
        <dbReference type="EMBL" id="MBO3737446.1"/>
    </source>
</evidence>
<organism evidence="2 3">
    <name type="scientific">Actinoplanes flavus</name>
    <dbReference type="NCBI Taxonomy" id="2820290"/>
    <lineage>
        <taxon>Bacteria</taxon>
        <taxon>Bacillati</taxon>
        <taxon>Actinomycetota</taxon>
        <taxon>Actinomycetes</taxon>
        <taxon>Micromonosporales</taxon>
        <taxon>Micromonosporaceae</taxon>
        <taxon>Actinoplanes</taxon>
    </lineage>
</organism>
<dbReference type="SUPFAM" id="SSF52540">
    <property type="entry name" value="P-loop containing nucleoside triphosphate hydrolases"/>
    <property type="match status" value="1"/>
</dbReference>
<dbReference type="Gene3D" id="3.40.50.300">
    <property type="entry name" value="P-loop containing nucleotide triphosphate hydrolases"/>
    <property type="match status" value="1"/>
</dbReference>
<keyword evidence="3" id="KW-1185">Reference proteome</keyword>
<protein>
    <submittedName>
        <fullName evidence="2">Uncharacterized protein</fullName>
    </submittedName>
</protein>
<reference evidence="2 3" key="1">
    <citation type="submission" date="2021-03" db="EMBL/GenBank/DDBJ databases">
        <title>Actinoplanes flavus sp. nov., a novel actinomycete isolated from Coconut Palm rhizosphere soil.</title>
        <authorList>
            <person name="Luo X."/>
        </authorList>
    </citation>
    <scope>NUCLEOTIDE SEQUENCE [LARGE SCALE GENOMIC DNA]</scope>
    <source>
        <strain evidence="2 3">NEAU-H7</strain>
    </source>
</reference>
<accession>A0ABS3UGX8</accession>
<dbReference type="InterPro" id="IPR027417">
    <property type="entry name" value="P-loop_NTPase"/>
</dbReference>
<name>A0ABS3UGX8_9ACTN</name>
<evidence type="ECO:0000256" key="1">
    <source>
        <dbReference type="SAM" id="MobiDB-lite"/>
    </source>
</evidence>
<feature type="compositionally biased region" description="Basic and acidic residues" evidence="1">
    <location>
        <begin position="61"/>
        <end position="71"/>
    </location>
</feature>
<dbReference type="Proteomes" id="UP000679690">
    <property type="component" value="Unassembled WGS sequence"/>
</dbReference>
<dbReference type="RefSeq" id="WP_208466654.1">
    <property type="nucleotide sequence ID" value="NZ_JAGFNS010000004.1"/>
</dbReference>
<gene>
    <name evidence="2" type="ORF">J5X75_07920</name>
</gene>